<protein>
    <submittedName>
        <fullName evidence="3">Reverse transcriptase domain-containing protein</fullName>
    </submittedName>
</protein>
<keyword evidence="1" id="KW-0812">Transmembrane</keyword>
<name>A0A699J0X4_TANCI</name>
<dbReference type="GO" id="GO:0003964">
    <property type="term" value="F:RNA-directed DNA polymerase activity"/>
    <property type="evidence" value="ECO:0007669"/>
    <property type="project" value="UniProtKB-KW"/>
</dbReference>
<feature type="transmembrane region" description="Helical" evidence="1">
    <location>
        <begin position="21"/>
        <end position="42"/>
    </location>
</feature>
<keyword evidence="3" id="KW-0548">Nucleotidyltransferase</keyword>
<gene>
    <name evidence="3" type="ORF">Tci_575127</name>
</gene>
<keyword evidence="3" id="KW-0808">Transferase</keyword>
<evidence type="ECO:0000256" key="1">
    <source>
        <dbReference type="SAM" id="Phobius"/>
    </source>
</evidence>
<dbReference type="AlphaFoldDB" id="A0A699J0X4"/>
<evidence type="ECO:0000259" key="2">
    <source>
        <dbReference type="Pfam" id="PF03732"/>
    </source>
</evidence>
<keyword evidence="1" id="KW-1133">Transmembrane helix</keyword>
<dbReference type="EMBL" id="BKCJ010358406">
    <property type="protein sequence ID" value="GFA03155.1"/>
    <property type="molecule type" value="Genomic_DNA"/>
</dbReference>
<dbReference type="Pfam" id="PF03732">
    <property type="entry name" value="Retrotrans_gag"/>
    <property type="match status" value="1"/>
</dbReference>
<keyword evidence="3" id="KW-0695">RNA-directed DNA polymerase</keyword>
<accession>A0A699J0X4</accession>
<dbReference type="PANTHER" id="PTHR33223:SF11">
    <property type="entry name" value="ELEMENT PROTEIN, PUTATIVE-RELATED"/>
    <property type="match status" value="1"/>
</dbReference>
<feature type="domain" description="Retrotransposon gag" evidence="2">
    <location>
        <begin position="224"/>
        <end position="306"/>
    </location>
</feature>
<reference evidence="3" key="1">
    <citation type="journal article" date="2019" name="Sci. Rep.">
        <title>Draft genome of Tanacetum cinerariifolium, the natural source of mosquito coil.</title>
        <authorList>
            <person name="Yamashiro T."/>
            <person name="Shiraishi A."/>
            <person name="Satake H."/>
            <person name="Nakayama K."/>
        </authorList>
    </citation>
    <scope>NUCLEOTIDE SEQUENCE</scope>
</reference>
<dbReference type="PANTHER" id="PTHR33223">
    <property type="entry name" value="CCHC-TYPE DOMAIN-CONTAINING PROTEIN"/>
    <property type="match status" value="1"/>
</dbReference>
<comment type="caution">
    <text evidence="3">The sequence shown here is derived from an EMBL/GenBank/DDBJ whole genome shotgun (WGS) entry which is preliminary data.</text>
</comment>
<evidence type="ECO:0000313" key="3">
    <source>
        <dbReference type="EMBL" id="GFA03155.1"/>
    </source>
</evidence>
<proteinExistence type="predicted"/>
<dbReference type="InterPro" id="IPR005162">
    <property type="entry name" value="Retrotrans_gag_dom"/>
</dbReference>
<feature type="non-terminal residue" evidence="3">
    <location>
        <position position="1"/>
    </location>
</feature>
<sequence length="329" mass="37570">DVDLEGTYPQLRSSLGMTGNYHWYQITSSAVVGGGVTVVVVVKSSFVVKLSFFATGTLTEEALSWWNSFAQPIGIEEAYKLSWVEFKKLLIKYCPRTKVQKMEDEFCHLTVKRNDLKTYMAPKRTSTAATPTMTEATIWQLITEGVAAALEAQAAAMANANNPNRNTRPREILIVKRGIYKEFINCQPFYFNGTEGAVGLIRWFEQTESVFSGSNCVEENRVTFATGTLTDDALSWWNAFAQPIRIEQDNRITWTELKRILTNRYCPRTEVKKMEDEFYNLVVKGDDLKTYVRRFQELAILCPNMEMYTASHRTMHCQVSELPQSRPPD</sequence>
<keyword evidence="1" id="KW-0472">Membrane</keyword>
<organism evidence="3">
    <name type="scientific">Tanacetum cinerariifolium</name>
    <name type="common">Dalmatian daisy</name>
    <name type="synonym">Chrysanthemum cinerariifolium</name>
    <dbReference type="NCBI Taxonomy" id="118510"/>
    <lineage>
        <taxon>Eukaryota</taxon>
        <taxon>Viridiplantae</taxon>
        <taxon>Streptophyta</taxon>
        <taxon>Embryophyta</taxon>
        <taxon>Tracheophyta</taxon>
        <taxon>Spermatophyta</taxon>
        <taxon>Magnoliopsida</taxon>
        <taxon>eudicotyledons</taxon>
        <taxon>Gunneridae</taxon>
        <taxon>Pentapetalae</taxon>
        <taxon>asterids</taxon>
        <taxon>campanulids</taxon>
        <taxon>Asterales</taxon>
        <taxon>Asteraceae</taxon>
        <taxon>Asteroideae</taxon>
        <taxon>Anthemideae</taxon>
        <taxon>Anthemidinae</taxon>
        <taxon>Tanacetum</taxon>
    </lineage>
</organism>